<comment type="caution">
    <text evidence="3">The sequence shown here is derived from an EMBL/GenBank/DDBJ whole genome shotgun (WGS) entry which is preliminary data.</text>
</comment>
<dbReference type="InterPro" id="IPR025605">
    <property type="entry name" value="OST-HTH/LOTUS_dom"/>
</dbReference>
<dbReference type="PANTHER" id="PTHR35811">
    <property type="entry name" value="SLR1870 PROTEIN"/>
    <property type="match status" value="1"/>
</dbReference>
<reference evidence="3 4" key="1">
    <citation type="submission" date="2024-03" db="EMBL/GenBank/DDBJ databases">
        <title>Human intestinal bacterial collection.</title>
        <authorList>
            <person name="Pauvert C."/>
            <person name="Hitch T.C.A."/>
            <person name="Clavel T."/>
        </authorList>
    </citation>
    <scope>NUCLEOTIDE SEQUENCE [LARGE SCALE GENOMIC DNA]</scope>
    <source>
        <strain evidence="3 4">CLA-AA-H95</strain>
    </source>
</reference>
<dbReference type="PANTHER" id="PTHR35811:SF1">
    <property type="entry name" value="HTH OST-TYPE DOMAIN-CONTAINING PROTEIN"/>
    <property type="match status" value="1"/>
</dbReference>
<organism evidence="3 4">
    <name type="scientific">Blautia intestinihominis</name>
    <dbReference type="NCBI Taxonomy" id="3133152"/>
    <lineage>
        <taxon>Bacteria</taxon>
        <taxon>Bacillati</taxon>
        <taxon>Bacillota</taxon>
        <taxon>Clostridia</taxon>
        <taxon>Lachnospirales</taxon>
        <taxon>Lachnospiraceae</taxon>
        <taxon>Blautia</taxon>
    </lineage>
</organism>
<evidence type="ECO:0000256" key="1">
    <source>
        <dbReference type="SAM" id="MobiDB-lite"/>
    </source>
</evidence>
<keyword evidence="4" id="KW-1185">Reference proteome</keyword>
<dbReference type="PROSITE" id="PS51644">
    <property type="entry name" value="HTH_OST"/>
    <property type="match status" value="1"/>
</dbReference>
<name>A0ABV1AML6_9FIRM</name>
<protein>
    <submittedName>
        <fullName evidence="3">NYN domain-containing protein</fullName>
    </submittedName>
</protein>
<dbReference type="CDD" id="cd10146">
    <property type="entry name" value="LabA_like_C"/>
    <property type="match status" value="1"/>
</dbReference>
<feature type="region of interest" description="Disordered" evidence="1">
    <location>
        <begin position="144"/>
        <end position="177"/>
    </location>
</feature>
<gene>
    <name evidence="3" type="ORF">WMO75_12120</name>
</gene>
<dbReference type="EMBL" id="JBBMEI010000038">
    <property type="protein sequence ID" value="MEQ2359062.1"/>
    <property type="molecule type" value="Genomic_DNA"/>
</dbReference>
<dbReference type="Pfam" id="PF12872">
    <property type="entry name" value="OST-HTH"/>
    <property type="match status" value="1"/>
</dbReference>
<dbReference type="InterPro" id="IPR041966">
    <property type="entry name" value="LOTUS-like"/>
</dbReference>
<feature type="compositionally biased region" description="Basic and acidic residues" evidence="1">
    <location>
        <begin position="167"/>
        <end position="177"/>
    </location>
</feature>
<accession>A0ABV1AML6</accession>
<proteinExistence type="predicted"/>
<dbReference type="Gene3D" id="3.40.50.1010">
    <property type="entry name" value="5'-nuclease"/>
    <property type="match status" value="1"/>
</dbReference>
<evidence type="ECO:0000313" key="3">
    <source>
        <dbReference type="EMBL" id="MEQ2359062.1"/>
    </source>
</evidence>
<evidence type="ECO:0000313" key="4">
    <source>
        <dbReference type="Proteomes" id="UP001446032"/>
    </source>
</evidence>
<dbReference type="Gene3D" id="3.30.420.610">
    <property type="entry name" value="LOTUS domain-like"/>
    <property type="match status" value="1"/>
</dbReference>
<sequence>MKNLKNIAMLIDADNTQLSKLESVIQEISANGRIVVKRAYGNWRKGSLKNWENELKRLAIKAEQQFDYVAGKNATDMALVIDTLDLLHSGIYDAFVIVASDSDYTPLAIKLHESGVYVMGVGEKKTPEPFRNACDEFVYLENLSKDPDTPEHQPAPVSSRKTRNSRRSQESAEERRKAKELKEIHKLLHIAWDKYQDDDRYVNVSSAGQYIKRAKPDFDARTYGFLKLPDLIEAYPNKYAMKRYPGKGTVTIIAYKCI</sequence>
<dbReference type="CDD" id="cd11297">
    <property type="entry name" value="PIN_LabA-like_N_1"/>
    <property type="match status" value="1"/>
</dbReference>
<dbReference type="Proteomes" id="UP001446032">
    <property type="component" value="Unassembled WGS sequence"/>
</dbReference>
<evidence type="ECO:0000259" key="2">
    <source>
        <dbReference type="PROSITE" id="PS51644"/>
    </source>
</evidence>
<dbReference type="Pfam" id="PF01936">
    <property type="entry name" value="NYN"/>
    <property type="match status" value="1"/>
</dbReference>
<dbReference type="InterPro" id="IPR021139">
    <property type="entry name" value="NYN"/>
</dbReference>
<dbReference type="RefSeq" id="WP_022214208.1">
    <property type="nucleotide sequence ID" value="NZ_JBBMEI010000038.1"/>
</dbReference>
<feature type="domain" description="HTH OST-type" evidence="2">
    <location>
        <begin position="180"/>
        <end position="256"/>
    </location>
</feature>